<feature type="binding site" evidence="4">
    <location>
        <begin position="968"/>
        <end position="975"/>
    </location>
    <ligand>
        <name>ATP</name>
        <dbReference type="ChEBI" id="CHEBI:30616"/>
    </ligand>
</feature>
<evidence type="ECO:0000313" key="8">
    <source>
        <dbReference type="EMBL" id="GAA4121946.1"/>
    </source>
</evidence>
<accession>A0ABP7XM39</accession>
<dbReference type="Proteomes" id="UP001501495">
    <property type="component" value="Unassembled WGS sequence"/>
</dbReference>
<reference evidence="9" key="1">
    <citation type="journal article" date="2019" name="Int. J. Syst. Evol. Microbiol.">
        <title>The Global Catalogue of Microorganisms (GCM) 10K type strain sequencing project: providing services to taxonomists for standard genome sequencing and annotation.</title>
        <authorList>
            <consortium name="The Broad Institute Genomics Platform"/>
            <consortium name="The Broad Institute Genome Sequencing Center for Infectious Disease"/>
            <person name="Wu L."/>
            <person name="Ma J."/>
        </authorList>
    </citation>
    <scope>NUCLEOTIDE SEQUENCE [LARGE SCALE GENOMIC DNA]</scope>
    <source>
        <strain evidence="9">JCM 16703</strain>
    </source>
</reference>
<sequence>MTRIEIEAPPELPDDDATPGPALTVLPMLGGLGSLLLLTTSAGGSPARAAVAAGIMLTATLAVAGAQLDRQRRRSRRRLARSRARYRRHLAEVRARARQCAADQRAEALDRFPPPHLLPQRLAHLPHPPRAAAPSDPIAVRIGVAAAPLAATWQLAPDPGERTDPVCAEARRRLVTAHAEVDDVPLVLDLREHRVLLPHGTEDDDRAWARALICSAAATHPAATLAVEVRAAADRLPEWDWLKWVPHTGAADAAHRLIVLDGADHAEPVADDTTVVVLMPSTEPPAVGTPITLTPAHDRCGPATAEAIARRLAGRGGADRAVAGWRTLLDAAGSPAGARLRVPLGLDPDGVPVTLDLREAAEGGVGPHGLVVGATGSGKSELLRTLVVGLAARHPPSELTFVLIDFKGGATFAEVAALPHVAGAITNLADDLELVERAEDVLAGELVRRQELLRAAGAASVREARARGAGAASELLDLPDLPDLLVVVDEFSELLLARPSCADLFAAIGRLGRSLGLHLVLATQRLEEGRLRGLEAHLSYRIALRTFSAAESRAAIGVPDAVDLPQAPGHALLRCGPGDPVAFRAVHLGDPAPSSCGGGGSGPPRLRAFRNGSATIRPPSPRPGPTLLEAQVAALRTAGAPTRRLWLPPLSIPPRLGELVGDVTTGSAGLHSPRMRADGGLRVPIGLVDRPREQRHDPFVVDLSGAGGHVAVVGGARSGVSTTLRTLVAALSLAASPRELQVLAISPDDPATWRLPHLAGIAAPHDPAAVRRLVEAAGDLLADRARAQRERGACAEGRVVLVVDDWGALRLEDPDLEGPLLDLAARGLGLGVHLLLGARRWSDLRPALRDLLGTRVELRLGDPDASAVDRRRAAAVPVDRPGRGLTPGGHHLLIARPELADGVPVARALTEAWPGPPPPQVRTLPDRIDLDAVRPAVPSGAVALGWEERSWGPATWHPDADPHLLVLGDAGSGRTATLRAVAAELARLHAPDSARLIVVDPRRSLLEAVSEGHVLHHAGEEEAIGRIATDLAAYLRARLPGPGLTAAELRARSWWTGAEVFVLVDDADLLGVGGPSPLRPLAPLLPHARDIGLHLVLARRMAGVSRAWGDPVLTTLRDLGGPALLLAGSPDEGPVLGGLRPAPAVPGRARLLRRGDDVRRVQVAWTPGPGDP</sequence>
<dbReference type="PANTHER" id="PTHR22683">
    <property type="entry name" value="SPORULATION PROTEIN RELATED"/>
    <property type="match status" value="1"/>
</dbReference>
<feature type="domain" description="FtsK" evidence="7">
    <location>
        <begin position="350"/>
        <end position="553"/>
    </location>
</feature>
<feature type="transmembrane region" description="Helical" evidence="6">
    <location>
        <begin position="50"/>
        <end position="68"/>
    </location>
</feature>
<evidence type="ECO:0000259" key="7">
    <source>
        <dbReference type="PROSITE" id="PS50901"/>
    </source>
</evidence>
<evidence type="ECO:0000256" key="1">
    <source>
        <dbReference type="ARBA" id="ARBA00022737"/>
    </source>
</evidence>
<dbReference type="SMART" id="SM00382">
    <property type="entry name" value="AAA"/>
    <property type="match status" value="3"/>
</dbReference>
<evidence type="ECO:0000256" key="3">
    <source>
        <dbReference type="ARBA" id="ARBA00022840"/>
    </source>
</evidence>
<keyword evidence="6" id="KW-0472">Membrane</keyword>
<dbReference type="InterPro" id="IPR027417">
    <property type="entry name" value="P-loop_NTPase"/>
</dbReference>
<dbReference type="InterPro" id="IPR002543">
    <property type="entry name" value="FtsK_dom"/>
</dbReference>
<dbReference type="EMBL" id="BAAAZH010000020">
    <property type="protein sequence ID" value="GAA4121946.1"/>
    <property type="molecule type" value="Genomic_DNA"/>
</dbReference>
<dbReference type="Gene3D" id="3.40.50.300">
    <property type="entry name" value="P-loop containing nucleotide triphosphate hydrolases"/>
    <property type="match status" value="3"/>
</dbReference>
<name>A0ABP7XM39_9ACTN</name>
<dbReference type="NCBIfam" id="TIGR03925">
    <property type="entry name" value="T7SS_EccC_b"/>
    <property type="match status" value="1"/>
</dbReference>
<feature type="transmembrane region" description="Helical" evidence="6">
    <location>
        <begin position="20"/>
        <end position="38"/>
    </location>
</feature>
<comment type="caution">
    <text evidence="8">The sequence shown here is derived from an EMBL/GenBank/DDBJ whole genome shotgun (WGS) entry which is preliminary data.</text>
</comment>
<dbReference type="Pfam" id="PF01580">
    <property type="entry name" value="FtsK_SpoIIIE"/>
    <property type="match status" value="2"/>
</dbReference>
<feature type="binding site" evidence="4">
    <location>
        <begin position="714"/>
        <end position="721"/>
    </location>
    <ligand>
        <name>ATP</name>
        <dbReference type="ChEBI" id="CHEBI:30616"/>
    </ligand>
</feature>
<dbReference type="RefSeq" id="WP_344734002.1">
    <property type="nucleotide sequence ID" value="NZ_BAAAZH010000020.1"/>
</dbReference>
<evidence type="ECO:0000256" key="5">
    <source>
        <dbReference type="SAM" id="MobiDB-lite"/>
    </source>
</evidence>
<feature type="region of interest" description="Disordered" evidence="5">
    <location>
        <begin position="1"/>
        <end position="20"/>
    </location>
</feature>
<organism evidence="8 9">
    <name type="scientific">Nocardioides fonticola</name>
    <dbReference type="NCBI Taxonomy" id="450363"/>
    <lineage>
        <taxon>Bacteria</taxon>
        <taxon>Bacillati</taxon>
        <taxon>Actinomycetota</taxon>
        <taxon>Actinomycetes</taxon>
        <taxon>Propionibacteriales</taxon>
        <taxon>Nocardioidaceae</taxon>
        <taxon>Nocardioides</taxon>
    </lineage>
</organism>
<dbReference type="PANTHER" id="PTHR22683:SF1">
    <property type="entry name" value="TYPE VII SECRETION SYSTEM PROTEIN ESSC"/>
    <property type="match status" value="1"/>
</dbReference>
<keyword evidence="6" id="KW-1133">Transmembrane helix</keyword>
<dbReference type="InterPro" id="IPR050206">
    <property type="entry name" value="FtsK/SpoIIIE/SftA"/>
</dbReference>
<feature type="binding site" evidence="4">
    <location>
        <begin position="373"/>
        <end position="380"/>
    </location>
    <ligand>
        <name>ATP</name>
        <dbReference type="ChEBI" id="CHEBI:30616"/>
    </ligand>
</feature>
<keyword evidence="2 4" id="KW-0547">Nucleotide-binding</keyword>
<keyword evidence="9" id="KW-1185">Reference proteome</keyword>
<evidence type="ECO:0000256" key="6">
    <source>
        <dbReference type="SAM" id="Phobius"/>
    </source>
</evidence>
<dbReference type="SUPFAM" id="SSF52540">
    <property type="entry name" value="P-loop containing nucleoside triphosphate hydrolases"/>
    <property type="match status" value="3"/>
</dbReference>
<keyword evidence="1" id="KW-0677">Repeat</keyword>
<proteinExistence type="predicted"/>
<keyword evidence="3 4" id="KW-0067">ATP-binding</keyword>
<feature type="domain" description="FtsK" evidence="7">
    <location>
        <begin position="696"/>
        <end position="867"/>
    </location>
</feature>
<evidence type="ECO:0000313" key="9">
    <source>
        <dbReference type="Proteomes" id="UP001501495"/>
    </source>
</evidence>
<dbReference type="InterPro" id="IPR003593">
    <property type="entry name" value="AAA+_ATPase"/>
</dbReference>
<dbReference type="PROSITE" id="PS50901">
    <property type="entry name" value="FTSK"/>
    <property type="match status" value="3"/>
</dbReference>
<evidence type="ECO:0000256" key="4">
    <source>
        <dbReference type="PROSITE-ProRule" id="PRU00289"/>
    </source>
</evidence>
<dbReference type="InterPro" id="IPR023837">
    <property type="entry name" value="EccCb-like_Actinobacteria"/>
</dbReference>
<gene>
    <name evidence="8" type="ORF">GCM10022215_27340</name>
</gene>
<feature type="domain" description="FtsK" evidence="7">
    <location>
        <begin position="951"/>
        <end position="1134"/>
    </location>
</feature>
<keyword evidence="6" id="KW-0812">Transmembrane</keyword>
<protein>
    <submittedName>
        <fullName evidence="8">Type VII secretion protein EccC</fullName>
    </submittedName>
</protein>
<evidence type="ECO:0000256" key="2">
    <source>
        <dbReference type="ARBA" id="ARBA00022741"/>
    </source>
</evidence>